<dbReference type="PANTHER" id="PTHR43133:SF8">
    <property type="entry name" value="RNA POLYMERASE SIGMA FACTOR HI_1459-RELATED"/>
    <property type="match status" value="1"/>
</dbReference>
<organism evidence="7 8">
    <name type="scientific">Actinomadura macrotermitis</name>
    <dbReference type="NCBI Taxonomy" id="2585200"/>
    <lineage>
        <taxon>Bacteria</taxon>
        <taxon>Bacillati</taxon>
        <taxon>Actinomycetota</taxon>
        <taxon>Actinomycetes</taxon>
        <taxon>Streptosporangiales</taxon>
        <taxon>Thermomonosporaceae</taxon>
        <taxon>Actinomadura</taxon>
    </lineage>
</organism>
<evidence type="ECO:0008006" key="9">
    <source>
        <dbReference type="Google" id="ProtNLM"/>
    </source>
</evidence>
<keyword evidence="3" id="KW-0731">Sigma factor</keyword>
<feature type="compositionally biased region" description="Low complexity" evidence="6">
    <location>
        <begin position="350"/>
        <end position="368"/>
    </location>
</feature>
<dbReference type="SUPFAM" id="SSF88659">
    <property type="entry name" value="Sigma3 and sigma4 domains of RNA polymerase sigma factors"/>
    <property type="match status" value="1"/>
</dbReference>
<proteinExistence type="inferred from homology"/>
<keyword evidence="5" id="KW-0804">Transcription</keyword>
<dbReference type="GO" id="GO:0016987">
    <property type="term" value="F:sigma factor activity"/>
    <property type="evidence" value="ECO:0007669"/>
    <property type="project" value="UniProtKB-KW"/>
</dbReference>
<comment type="caution">
    <text evidence="7">The sequence shown here is derived from an EMBL/GenBank/DDBJ whole genome shotgun (WGS) entry which is preliminary data.</text>
</comment>
<protein>
    <recommendedName>
        <fullName evidence="9">Sigma-70 family RNA polymerase sigma factor</fullName>
    </recommendedName>
</protein>
<dbReference type="SUPFAM" id="SSF88946">
    <property type="entry name" value="Sigma2 domain of RNA polymerase sigma factors"/>
    <property type="match status" value="1"/>
</dbReference>
<feature type="region of interest" description="Disordered" evidence="6">
    <location>
        <begin position="93"/>
        <end position="114"/>
    </location>
</feature>
<name>A0A7K0C143_9ACTN</name>
<dbReference type="GO" id="GO:0006352">
    <property type="term" value="P:DNA-templated transcription initiation"/>
    <property type="evidence" value="ECO:0007669"/>
    <property type="project" value="InterPro"/>
</dbReference>
<dbReference type="RefSeq" id="WP_153535818.1">
    <property type="nucleotide sequence ID" value="NZ_WEGH01000003.1"/>
</dbReference>
<sequence>MSGGPDSGRFDDPRLAAALRAGDVIALSEVYDTYAPYLFDYCHGLLRDRVEAAGALRNCLIAAREHVGNLREPERLRGWLYALARKECMRRRDNPSRHLGQTAPEVGEDDLSEEQRARRAERRLIAHSALAALDGRQREAIDLTGRHELDAVDLAGIFGIPPAEAMQLLSDARRDLEEATRAVLVAHLHWEDCPSLAALTGAWPLQPERARSLPRHVHGCPVCSAHEVPALPLDRLLAVLPIAAVPADLRLDVLTAATAPDRADNRRAVAALAEPFDEAGRPLPYRPGPARERPVGHRRGRILTAVGGGLAAVALIAGSLTIFDGGEPTGSAAPEPRPTRRSGPLISDEPSASPTAPRTTRRAASASPTPSPSRTRKPPKRRPSGGPTVKAPGPVPTSSTPAPRPAPGSLNVIGCDMGGGHSCTVTVTAVGGPVDWQVAEVSGQLSAGGSGHLRDGQSAAVTVARTGMFCWGGRHGAVRFSPGGTAPVAYC</sequence>
<feature type="compositionally biased region" description="Basic residues" evidence="6">
    <location>
        <begin position="374"/>
        <end position="383"/>
    </location>
</feature>
<dbReference type="EMBL" id="WEGH01000003">
    <property type="protein sequence ID" value="MQY06514.1"/>
    <property type="molecule type" value="Genomic_DNA"/>
</dbReference>
<dbReference type="PANTHER" id="PTHR43133">
    <property type="entry name" value="RNA POLYMERASE ECF-TYPE SIGMA FACTO"/>
    <property type="match status" value="1"/>
</dbReference>
<keyword evidence="4" id="KW-0238">DNA-binding</keyword>
<dbReference type="Proteomes" id="UP000487268">
    <property type="component" value="Unassembled WGS sequence"/>
</dbReference>
<keyword evidence="8" id="KW-1185">Reference proteome</keyword>
<dbReference type="GO" id="GO:0003677">
    <property type="term" value="F:DNA binding"/>
    <property type="evidence" value="ECO:0007669"/>
    <property type="project" value="UniProtKB-KW"/>
</dbReference>
<dbReference type="InterPro" id="IPR036388">
    <property type="entry name" value="WH-like_DNA-bd_sf"/>
</dbReference>
<evidence type="ECO:0000256" key="6">
    <source>
        <dbReference type="SAM" id="MobiDB-lite"/>
    </source>
</evidence>
<evidence type="ECO:0000313" key="7">
    <source>
        <dbReference type="EMBL" id="MQY06514.1"/>
    </source>
</evidence>
<feature type="region of interest" description="Disordered" evidence="6">
    <location>
        <begin position="326"/>
        <end position="409"/>
    </location>
</feature>
<evidence type="ECO:0000256" key="3">
    <source>
        <dbReference type="ARBA" id="ARBA00023082"/>
    </source>
</evidence>
<keyword evidence="2" id="KW-0805">Transcription regulation</keyword>
<dbReference type="Gene3D" id="1.10.1740.10">
    <property type="match status" value="1"/>
</dbReference>
<dbReference type="InterPro" id="IPR039425">
    <property type="entry name" value="RNA_pol_sigma-70-like"/>
</dbReference>
<dbReference type="InterPro" id="IPR013324">
    <property type="entry name" value="RNA_pol_sigma_r3/r4-like"/>
</dbReference>
<dbReference type="InterPro" id="IPR013325">
    <property type="entry name" value="RNA_pol_sigma_r2"/>
</dbReference>
<dbReference type="Gene3D" id="1.10.10.10">
    <property type="entry name" value="Winged helix-like DNA-binding domain superfamily/Winged helix DNA-binding domain"/>
    <property type="match status" value="1"/>
</dbReference>
<dbReference type="AlphaFoldDB" id="A0A7K0C143"/>
<dbReference type="OrthoDB" id="3492533at2"/>
<accession>A0A7K0C143</accession>
<evidence type="ECO:0000256" key="5">
    <source>
        <dbReference type="ARBA" id="ARBA00023163"/>
    </source>
</evidence>
<comment type="similarity">
    <text evidence="1">Belongs to the sigma-70 factor family. ECF subfamily.</text>
</comment>
<evidence type="ECO:0000256" key="1">
    <source>
        <dbReference type="ARBA" id="ARBA00010641"/>
    </source>
</evidence>
<feature type="region of interest" description="Disordered" evidence="6">
    <location>
        <begin position="278"/>
        <end position="297"/>
    </location>
</feature>
<reference evidence="7 8" key="1">
    <citation type="submission" date="2019-10" db="EMBL/GenBank/DDBJ databases">
        <title>Actinomadura rubteroloni sp. nov. and Actinomadura macrotermitis sp. nov., isolated from the gut of fungus growing-termite Macrotermes natalensis.</title>
        <authorList>
            <person name="Benndorf R."/>
            <person name="Martin K."/>
            <person name="Kuefner M."/>
            <person name="De Beer W."/>
            <person name="Kaster A.-K."/>
            <person name="Vollmers J."/>
            <person name="Poulsen M."/>
            <person name="Beemelmanns C."/>
        </authorList>
    </citation>
    <scope>NUCLEOTIDE SEQUENCE [LARGE SCALE GENOMIC DNA]</scope>
    <source>
        <strain evidence="7 8">RB68</strain>
    </source>
</reference>
<gene>
    <name evidence="7" type="ORF">ACRB68_46040</name>
</gene>
<evidence type="ECO:0000256" key="2">
    <source>
        <dbReference type="ARBA" id="ARBA00023015"/>
    </source>
</evidence>
<evidence type="ECO:0000313" key="8">
    <source>
        <dbReference type="Proteomes" id="UP000487268"/>
    </source>
</evidence>
<evidence type="ECO:0000256" key="4">
    <source>
        <dbReference type="ARBA" id="ARBA00023125"/>
    </source>
</evidence>